<dbReference type="GO" id="GO:0008237">
    <property type="term" value="F:metallopeptidase activity"/>
    <property type="evidence" value="ECO:0007669"/>
    <property type="project" value="UniProtKB-KW"/>
</dbReference>
<dbReference type="AlphaFoldDB" id="A0ABD5V8M0"/>
<evidence type="ECO:0000313" key="10">
    <source>
        <dbReference type="Proteomes" id="UP001596312"/>
    </source>
</evidence>
<evidence type="ECO:0000313" key="9">
    <source>
        <dbReference type="EMBL" id="MFC6906504.1"/>
    </source>
</evidence>
<feature type="compositionally biased region" description="Acidic residues" evidence="7">
    <location>
        <begin position="158"/>
        <end position="168"/>
    </location>
</feature>
<keyword evidence="9" id="KW-0121">Carboxypeptidase</keyword>
<dbReference type="NCBIfam" id="TIGR01409">
    <property type="entry name" value="TAT_signal_seq"/>
    <property type="match status" value="1"/>
</dbReference>
<dbReference type="Gene3D" id="3.40.630.10">
    <property type="entry name" value="Zn peptidases"/>
    <property type="match status" value="1"/>
</dbReference>
<comment type="cofactor">
    <cofactor evidence="1">
        <name>Zn(2+)</name>
        <dbReference type="ChEBI" id="CHEBI:29105"/>
    </cofactor>
</comment>
<feature type="region of interest" description="Disordered" evidence="7">
    <location>
        <begin position="145"/>
        <end position="168"/>
    </location>
</feature>
<feature type="domain" description="Peptidase M14" evidence="8">
    <location>
        <begin position="55"/>
        <end position="267"/>
    </location>
</feature>
<dbReference type="InterPro" id="IPR019546">
    <property type="entry name" value="TAT_signal_bac_arc"/>
</dbReference>
<keyword evidence="10" id="KW-1185">Reference proteome</keyword>
<evidence type="ECO:0000256" key="3">
    <source>
        <dbReference type="ARBA" id="ARBA00022670"/>
    </source>
</evidence>
<sequence>MDIERRDFLKAMGGVAAAMAGTGAASANVGGSSEVDVGLGFVEKADVITNEQILDVLEYIQGASDREVEISCPGTSKQGRPIWEAIVGDGDTSVIVHAEQHADEVLLTEGVLAGLHHLAVGESEAAERVLDNVALHLFPRLNPDGHVQRTRVNHDPDAPEDDPDADIDADGTGIFAVEGQGWDSNRYHFFDWEESPLYENFPEEYPENPVPETQLLIDRSKEIDNEWILDFHNKQSPLTEYPENESVSASTFWPIAEGVPDDAQELSQQMCIAIHEHLEDVMDDDLVHVSQYPGGTYRGIGRNGHGLAGRGSVLFENAGGTLGDSEFRSRQIFEAMLVVLARTADGSLYGIDRERADAEIPSDWDFEDQVRM</sequence>
<comment type="similarity">
    <text evidence="2">Belongs to the peptidase M14 family.</text>
</comment>
<name>A0ABD5V8M0_9EURY</name>
<dbReference type="RefSeq" id="WP_340605075.1">
    <property type="nucleotide sequence ID" value="NZ_JBBMXV010000004.1"/>
</dbReference>
<evidence type="ECO:0000256" key="5">
    <source>
        <dbReference type="ARBA" id="ARBA00022833"/>
    </source>
</evidence>
<protein>
    <submittedName>
        <fullName evidence="9">M14 family zinc carboxypeptidase</fullName>
    </submittedName>
</protein>
<evidence type="ECO:0000256" key="6">
    <source>
        <dbReference type="ARBA" id="ARBA00023049"/>
    </source>
</evidence>
<comment type="caution">
    <text evidence="9">The sequence shown here is derived from an EMBL/GenBank/DDBJ whole genome shotgun (WGS) entry which is preliminary data.</text>
</comment>
<evidence type="ECO:0000256" key="1">
    <source>
        <dbReference type="ARBA" id="ARBA00001947"/>
    </source>
</evidence>
<evidence type="ECO:0000256" key="7">
    <source>
        <dbReference type="SAM" id="MobiDB-lite"/>
    </source>
</evidence>
<evidence type="ECO:0000259" key="8">
    <source>
        <dbReference type="Pfam" id="PF00246"/>
    </source>
</evidence>
<dbReference type="Pfam" id="PF00246">
    <property type="entry name" value="Peptidase_M14"/>
    <property type="match status" value="1"/>
</dbReference>
<dbReference type="InterPro" id="IPR000834">
    <property type="entry name" value="Peptidase_M14"/>
</dbReference>
<evidence type="ECO:0000256" key="4">
    <source>
        <dbReference type="ARBA" id="ARBA00022801"/>
    </source>
</evidence>
<dbReference type="PANTHER" id="PTHR11705:SF143">
    <property type="entry name" value="SLL0236 PROTEIN"/>
    <property type="match status" value="1"/>
</dbReference>
<dbReference type="InterPro" id="IPR006311">
    <property type="entry name" value="TAT_signal"/>
</dbReference>
<reference evidence="9 10" key="1">
    <citation type="journal article" date="2019" name="Int. J. Syst. Evol. Microbiol.">
        <title>The Global Catalogue of Microorganisms (GCM) 10K type strain sequencing project: providing services to taxonomists for standard genome sequencing and annotation.</title>
        <authorList>
            <consortium name="The Broad Institute Genomics Platform"/>
            <consortium name="The Broad Institute Genome Sequencing Center for Infectious Disease"/>
            <person name="Wu L."/>
            <person name="Ma J."/>
        </authorList>
    </citation>
    <scope>NUCLEOTIDE SEQUENCE [LARGE SCALE GENOMIC DNA]</scope>
    <source>
        <strain evidence="9 10">CGMCC 1.3240</strain>
    </source>
</reference>
<keyword evidence="5" id="KW-0862">Zinc</keyword>
<dbReference type="PANTHER" id="PTHR11705">
    <property type="entry name" value="PROTEASE FAMILY M14 CARBOXYPEPTIDASE A,B"/>
    <property type="match status" value="1"/>
</dbReference>
<evidence type="ECO:0000256" key="2">
    <source>
        <dbReference type="ARBA" id="ARBA00005988"/>
    </source>
</evidence>
<gene>
    <name evidence="9" type="ORF">ACFQGH_15005</name>
</gene>
<organism evidence="9 10">
    <name type="scientific">Halalkalicoccus tibetensis</name>
    <dbReference type="NCBI Taxonomy" id="175632"/>
    <lineage>
        <taxon>Archaea</taxon>
        <taxon>Methanobacteriati</taxon>
        <taxon>Methanobacteriota</taxon>
        <taxon>Stenosarchaea group</taxon>
        <taxon>Halobacteria</taxon>
        <taxon>Halobacteriales</taxon>
        <taxon>Halococcaceae</taxon>
        <taxon>Halalkalicoccus</taxon>
    </lineage>
</organism>
<keyword evidence="3" id="KW-0645">Protease</keyword>
<proteinExistence type="inferred from homology"/>
<keyword evidence="4" id="KW-0378">Hydrolase</keyword>
<dbReference type="Proteomes" id="UP001596312">
    <property type="component" value="Unassembled WGS sequence"/>
</dbReference>
<accession>A0ABD5V8M0</accession>
<dbReference type="SUPFAM" id="SSF53187">
    <property type="entry name" value="Zn-dependent exopeptidases"/>
    <property type="match status" value="1"/>
</dbReference>
<dbReference type="GO" id="GO:0004180">
    <property type="term" value="F:carboxypeptidase activity"/>
    <property type="evidence" value="ECO:0007669"/>
    <property type="project" value="UniProtKB-KW"/>
</dbReference>
<dbReference type="EMBL" id="JBHSXQ010000004">
    <property type="protein sequence ID" value="MFC6906504.1"/>
    <property type="molecule type" value="Genomic_DNA"/>
</dbReference>
<keyword evidence="6" id="KW-0482">Metalloprotease</keyword>
<dbReference type="PROSITE" id="PS51318">
    <property type="entry name" value="TAT"/>
    <property type="match status" value="1"/>
</dbReference>
<dbReference type="GO" id="GO:0006508">
    <property type="term" value="P:proteolysis"/>
    <property type="evidence" value="ECO:0007669"/>
    <property type="project" value="UniProtKB-KW"/>
</dbReference>